<organism evidence="2 3">
    <name type="scientific">Planotetraspora phitsanulokensis</name>
    <dbReference type="NCBI Taxonomy" id="575192"/>
    <lineage>
        <taxon>Bacteria</taxon>
        <taxon>Bacillati</taxon>
        <taxon>Actinomycetota</taxon>
        <taxon>Actinomycetes</taxon>
        <taxon>Streptosporangiales</taxon>
        <taxon>Streptosporangiaceae</taxon>
        <taxon>Planotetraspora</taxon>
    </lineage>
</organism>
<accession>A0A8J3U4X3</accession>
<name>A0A8J3U4X3_9ACTN</name>
<comment type="caution">
    <text evidence="2">The sequence shown here is derived from an EMBL/GenBank/DDBJ whole genome shotgun (WGS) entry which is preliminary data.</text>
</comment>
<feature type="transmembrane region" description="Helical" evidence="1">
    <location>
        <begin position="55"/>
        <end position="75"/>
    </location>
</feature>
<dbReference type="RefSeq" id="WP_204074310.1">
    <property type="nucleotide sequence ID" value="NZ_BAABHI010000031.1"/>
</dbReference>
<dbReference type="EMBL" id="BOOP01000015">
    <property type="protein sequence ID" value="GII38683.1"/>
    <property type="molecule type" value="Genomic_DNA"/>
</dbReference>
<protein>
    <submittedName>
        <fullName evidence="2">Uncharacterized protein</fullName>
    </submittedName>
</protein>
<keyword evidence="1" id="KW-0812">Transmembrane</keyword>
<dbReference type="AlphaFoldDB" id="A0A8J3U4X3"/>
<proteinExistence type="predicted"/>
<keyword evidence="1" id="KW-0472">Membrane</keyword>
<evidence type="ECO:0000256" key="1">
    <source>
        <dbReference type="SAM" id="Phobius"/>
    </source>
</evidence>
<gene>
    <name evidence="2" type="ORF">Pph01_36860</name>
</gene>
<dbReference type="Proteomes" id="UP000622547">
    <property type="component" value="Unassembled WGS sequence"/>
</dbReference>
<keyword evidence="3" id="KW-1185">Reference proteome</keyword>
<evidence type="ECO:0000313" key="3">
    <source>
        <dbReference type="Proteomes" id="UP000622547"/>
    </source>
</evidence>
<evidence type="ECO:0000313" key="2">
    <source>
        <dbReference type="EMBL" id="GII38683.1"/>
    </source>
</evidence>
<sequence>MRHGLQRHNRLVARFVESAVVPVARPGPFTVLWRWRYEAALLVGVPALVAVSWRAIGMAPTIVGAAVICLVAAVLPQARREVEARFWCVVTPHRVREACAEALIVTRKGKLPIIVHTKPEPFGERLWIWCRAGTSPGDLERARELIAASCWFARDVRVMRHPDRASLVILDVVRRAEHGEREWTSAPTMWARRTMRK</sequence>
<reference evidence="2 3" key="1">
    <citation type="submission" date="2021-01" db="EMBL/GenBank/DDBJ databases">
        <title>Whole genome shotgun sequence of Planotetraspora phitsanulokensis NBRC 104273.</title>
        <authorList>
            <person name="Komaki H."/>
            <person name="Tamura T."/>
        </authorList>
    </citation>
    <scope>NUCLEOTIDE SEQUENCE [LARGE SCALE GENOMIC DNA]</scope>
    <source>
        <strain evidence="2 3">NBRC 104273</strain>
    </source>
</reference>
<keyword evidence="1" id="KW-1133">Transmembrane helix</keyword>